<evidence type="ECO:0000313" key="5">
    <source>
        <dbReference type="Proteomes" id="UP000287651"/>
    </source>
</evidence>
<evidence type="ECO:0000256" key="1">
    <source>
        <dbReference type="ARBA" id="ARBA00010926"/>
    </source>
</evidence>
<reference evidence="4 5" key="1">
    <citation type="journal article" date="2014" name="Agronomy (Basel)">
        <title>A Draft Genome Sequence for Ensete ventricosum, the Drought-Tolerant Tree Against Hunger.</title>
        <authorList>
            <person name="Harrison J."/>
            <person name="Moore K.A."/>
            <person name="Paszkiewicz K."/>
            <person name="Jones T."/>
            <person name="Grant M."/>
            <person name="Ambacheew D."/>
            <person name="Muzemil S."/>
            <person name="Studholme D.J."/>
        </authorList>
    </citation>
    <scope>NUCLEOTIDE SEQUENCE [LARGE SCALE GENOMIC DNA]</scope>
</reference>
<dbReference type="Gene3D" id="2.60.40.10">
    <property type="entry name" value="Immunoglobulins"/>
    <property type="match status" value="1"/>
</dbReference>
<evidence type="ECO:0000313" key="4">
    <source>
        <dbReference type="EMBL" id="RRT48699.1"/>
    </source>
</evidence>
<feature type="compositionally biased region" description="Basic and acidic residues" evidence="2">
    <location>
        <begin position="208"/>
        <end position="269"/>
    </location>
</feature>
<dbReference type="InterPro" id="IPR032640">
    <property type="entry name" value="AMPK1_CBM"/>
</dbReference>
<dbReference type="Pfam" id="PF16561">
    <property type="entry name" value="AMPK1_CBM"/>
    <property type="match status" value="1"/>
</dbReference>
<name>A0A426YAE8_ENSVE</name>
<dbReference type="InterPro" id="IPR013783">
    <property type="entry name" value="Ig-like_fold"/>
</dbReference>
<feature type="region of interest" description="Disordered" evidence="2">
    <location>
        <begin position="182"/>
        <end position="277"/>
    </location>
</feature>
<dbReference type="Proteomes" id="UP000287651">
    <property type="component" value="Unassembled WGS sequence"/>
</dbReference>
<dbReference type="GO" id="GO:0005634">
    <property type="term" value="C:nucleus"/>
    <property type="evidence" value="ECO:0007669"/>
    <property type="project" value="TreeGrafter"/>
</dbReference>
<sequence>MFSSRTDCTHDTAGISGQVLIATKFVWPYGGRTVSLIGSFTGWDLFSFCHSLIYFNFHHRWTDRYPMFPTEGCPNIFQAVYSLTPGIHQFKFFVDGEWRHDDQQPHVVGNYGIVNTLILPQESNPILTALGLEIPSNRINMDVDHGNFRHVWEGRRGREGRNTEEGWGRRLLRHSVGGDGGGGIEAIGGNERGEGWYQGGLTRQLRRRERDSGRKERGGKGVRSTEEEGRGASRSLNRYDNEGGRRKRESDSEWEREAWAQHHEKREREEMEEVLPRHHQWRAALCTDMGRSDENHH</sequence>
<dbReference type="CDD" id="cd02859">
    <property type="entry name" value="E_set_AMPKbeta_like_N"/>
    <property type="match status" value="1"/>
</dbReference>
<dbReference type="SUPFAM" id="SSF81296">
    <property type="entry name" value="E set domains"/>
    <property type="match status" value="1"/>
</dbReference>
<dbReference type="GO" id="GO:0009507">
    <property type="term" value="C:chloroplast"/>
    <property type="evidence" value="ECO:0007669"/>
    <property type="project" value="UniProtKB-ARBA"/>
</dbReference>
<proteinExistence type="inferred from homology"/>
<dbReference type="EMBL" id="AMZH03013788">
    <property type="protein sequence ID" value="RRT48699.1"/>
    <property type="molecule type" value="Genomic_DNA"/>
</dbReference>
<dbReference type="InterPro" id="IPR014756">
    <property type="entry name" value="Ig_E-set"/>
</dbReference>
<evidence type="ECO:0000259" key="3">
    <source>
        <dbReference type="Pfam" id="PF16561"/>
    </source>
</evidence>
<gene>
    <name evidence="4" type="ORF">B296_00052905</name>
</gene>
<accession>A0A426YAE8</accession>
<organism evidence="4 5">
    <name type="scientific">Ensete ventricosum</name>
    <name type="common">Abyssinian banana</name>
    <name type="synonym">Musa ensete</name>
    <dbReference type="NCBI Taxonomy" id="4639"/>
    <lineage>
        <taxon>Eukaryota</taxon>
        <taxon>Viridiplantae</taxon>
        <taxon>Streptophyta</taxon>
        <taxon>Embryophyta</taxon>
        <taxon>Tracheophyta</taxon>
        <taxon>Spermatophyta</taxon>
        <taxon>Magnoliopsida</taxon>
        <taxon>Liliopsida</taxon>
        <taxon>Zingiberales</taxon>
        <taxon>Musaceae</taxon>
        <taxon>Ensete</taxon>
    </lineage>
</organism>
<dbReference type="PANTHER" id="PTHR10343:SF84">
    <property type="entry name" value="5'-AMP-ACTIVATED PROTEIN KINASE SUBUNIT BETA-1"/>
    <property type="match status" value="1"/>
</dbReference>
<comment type="caution">
    <text evidence="4">The sequence shown here is derived from an EMBL/GenBank/DDBJ whole genome shotgun (WGS) entry which is preliminary data.</text>
</comment>
<protein>
    <recommendedName>
        <fullName evidence="3">AMP-activated protein kinase glycogen-binding domain-containing protein</fullName>
    </recommendedName>
</protein>
<dbReference type="GO" id="GO:0019901">
    <property type="term" value="F:protein kinase binding"/>
    <property type="evidence" value="ECO:0007669"/>
    <property type="project" value="TreeGrafter"/>
</dbReference>
<comment type="similarity">
    <text evidence="1">Belongs to the 5'-AMP-activated protein kinase beta subunit family.</text>
</comment>
<dbReference type="GO" id="GO:0031588">
    <property type="term" value="C:nucleotide-activated protein kinase complex"/>
    <property type="evidence" value="ECO:0007669"/>
    <property type="project" value="TreeGrafter"/>
</dbReference>
<feature type="domain" description="AMP-activated protein kinase glycogen-binding" evidence="3">
    <location>
        <begin position="59"/>
        <end position="118"/>
    </location>
</feature>
<dbReference type="PANTHER" id="PTHR10343">
    <property type="entry name" value="5'-AMP-ACTIVATED PROTEIN KINASE , BETA SUBUNIT"/>
    <property type="match status" value="1"/>
</dbReference>
<dbReference type="GO" id="GO:0007165">
    <property type="term" value="P:signal transduction"/>
    <property type="evidence" value="ECO:0007669"/>
    <property type="project" value="TreeGrafter"/>
</dbReference>
<dbReference type="AlphaFoldDB" id="A0A426YAE8"/>
<dbReference type="InterPro" id="IPR050827">
    <property type="entry name" value="CRP1_MDG1_kinase"/>
</dbReference>
<evidence type="ECO:0000256" key="2">
    <source>
        <dbReference type="SAM" id="MobiDB-lite"/>
    </source>
</evidence>